<dbReference type="AlphaFoldDB" id="A0A3R6MCH9"/>
<dbReference type="InterPro" id="IPR050135">
    <property type="entry name" value="dGTPase-like"/>
</dbReference>
<dbReference type="Pfam" id="PF01966">
    <property type="entry name" value="HD"/>
    <property type="match status" value="1"/>
</dbReference>
<dbReference type="EMBL" id="QRNB01000090">
    <property type="protein sequence ID" value="RHK08528.1"/>
    <property type="molecule type" value="Genomic_DNA"/>
</dbReference>
<name>A0A3R6MCH9_9BACT</name>
<dbReference type="GO" id="GO:0006203">
    <property type="term" value="P:dGTP catabolic process"/>
    <property type="evidence" value="ECO:0007669"/>
    <property type="project" value="TreeGrafter"/>
</dbReference>
<evidence type="ECO:0000259" key="1">
    <source>
        <dbReference type="PROSITE" id="PS51831"/>
    </source>
</evidence>
<dbReference type="SMART" id="SM00471">
    <property type="entry name" value="HDc"/>
    <property type="match status" value="1"/>
</dbReference>
<dbReference type="SUPFAM" id="SSF109604">
    <property type="entry name" value="HD-domain/PDEase-like"/>
    <property type="match status" value="1"/>
</dbReference>
<reference evidence="2 3" key="1">
    <citation type="submission" date="2018-08" db="EMBL/GenBank/DDBJ databases">
        <title>A genome reference for cultivated species of the human gut microbiota.</title>
        <authorList>
            <person name="Zou Y."/>
            <person name="Xue W."/>
            <person name="Luo G."/>
        </authorList>
    </citation>
    <scope>NUCLEOTIDE SEQUENCE [LARGE SCALE GENOMIC DNA]</scope>
    <source>
        <strain evidence="2 3">AF46-2NS</strain>
    </source>
</reference>
<dbReference type="InterPro" id="IPR006674">
    <property type="entry name" value="HD_domain"/>
</dbReference>
<dbReference type="Proteomes" id="UP000286211">
    <property type="component" value="Unassembled WGS sequence"/>
</dbReference>
<gene>
    <name evidence="2" type="ORF">DW079_12980</name>
</gene>
<dbReference type="InterPro" id="IPR003607">
    <property type="entry name" value="HD/PDEase_dom"/>
</dbReference>
<proteinExistence type="predicted"/>
<protein>
    <submittedName>
        <fullName evidence="2">HD domain-containing protein</fullName>
    </submittedName>
</protein>
<evidence type="ECO:0000313" key="2">
    <source>
        <dbReference type="EMBL" id="RHK08528.1"/>
    </source>
</evidence>
<feature type="domain" description="HD" evidence="1">
    <location>
        <begin position="7"/>
        <end position="164"/>
    </location>
</feature>
<evidence type="ECO:0000313" key="3">
    <source>
        <dbReference type="Proteomes" id="UP000286211"/>
    </source>
</evidence>
<comment type="caution">
    <text evidence="2">The sequence shown here is derived from an EMBL/GenBank/DDBJ whole genome shotgun (WGS) entry which is preliminary data.</text>
</comment>
<dbReference type="PROSITE" id="PS51831">
    <property type="entry name" value="HD"/>
    <property type="match status" value="1"/>
</dbReference>
<dbReference type="CDD" id="cd00077">
    <property type="entry name" value="HDc"/>
    <property type="match status" value="1"/>
</dbReference>
<sequence length="445" mass="51380">MPNTYDRFIHSLGVYHIGQMIANQLYAEKDEWGIDVDFESVVKSYLLACLLHDVGHAPFSHTLEKYYGTKKNLAKRLSDAVNTESFSHDIEGKEKEANFHEYVSAWVAVNRFSTEITELGGNPEFVARMIIGLFYTDKENHQIDNCMVSLLHGEVIDADRLDYTCRDVWASGYHTSSYDLKRLISALHIRKEPTTNDYVVCFDSNVVNEIDNVMTVKDFQMKYVFNHHTVVYDQYLLTSAIEHTAYKLFGEETKKEYEEESDALSAAANKLCCVESMLQPLPLGNLKLINPSDGDFICLMKQDEDNEAFKEWYSRKYSRFAIWKTPDEFAGFFKIQRNQSIENSNFGKEVVSALNENGIAVEDILIKKATYKPKVLLKSLYVLVHKELKRFTEIYPDEGATEDVVFYYVYVKKPADAPNGIEDFRQKLIELLKPVMRKLYPDLYS</sequence>
<dbReference type="GO" id="GO:0008832">
    <property type="term" value="F:dGTPase activity"/>
    <property type="evidence" value="ECO:0007669"/>
    <property type="project" value="TreeGrafter"/>
</dbReference>
<accession>A0A3R6MCH9</accession>
<organism evidence="2 3">
    <name type="scientific">Segatella copri</name>
    <dbReference type="NCBI Taxonomy" id="165179"/>
    <lineage>
        <taxon>Bacteria</taxon>
        <taxon>Pseudomonadati</taxon>
        <taxon>Bacteroidota</taxon>
        <taxon>Bacteroidia</taxon>
        <taxon>Bacteroidales</taxon>
        <taxon>Prevotellaceae</taxon>
        <taxon>Segatella</taxon>
    </lineage>
</organism>
<dbReference type="PANTHER" id="PTHR11373">
    <property type="entry name" value="DEOXYNUCLEOSIDE TRIPHOSPHATE TRIPHOSPHOHYDROLASE"/>
    <property type="match status" value="1"/>
</dbReference>
<dbReference type="PANTHER" id="PTHR11373:SF4">
    <property type="entry name" value="DEOXYNUCLEOSIDE TRIPHOSPHATE TRIPHOSPHOHYDROLASE SAMHD1"/>
    <property type="match status" value="1"/>
</dbReference>
<dbReference type="Gene3D" id="1.10.3210.10">
    <property type="entry name" value="Hypothetical protein af1432"/>
    <property type="match status" value="1"/>
</dbReference>